<proteinExistence type="inferred from homology"/>
<dbReference type="PROSITE" id="PS00798">
    <property type="entry name" value="ALDOKETO_REDUCTASE_1"/>
    <property type="match status" value="1"/>
</dbReference>
<dbReference type="PROSITE" id="PS00063">
    <property type="entry name" value="ALDOKETO_REDUCTASE_3"/>
    <property type="match status" value="1"/>
</dbReference>
<dbReference type="InterPro" id="IPR036812">
    <property type="entry name" value="NAD(P)_OxRdtase_dom_sf"/>
</dbReference>
<reference evidence="8 9" key="1">
    <citation type="journal article" date="2014" name="Int. J. Syst. Evol. Microbiol.">
        <title>Listeria floridensis sp. nov., Listeria aquatica sp. nov., Listeria cornellensis sp. nov., Listeria riparia sp. nov. and Listeria grandensis sp. nov., from agricultural and natural environments.</title>
        <authorList>
            <person name="den Bakker H.C."/>
            <person name="Warchocki S."/>
            <person name="Wright E.M."/>
            <person name="Allred A.F."/>
            <person name="Ahlstrom C."/>
            <person name="Manuel C.S."/>
            <person name="Stasiewicz M.J."/>
            <person name="Burrell A."/>
            <person name="Roof S."/>
            <person name="Strawn L."/>
            <person name="Fortes E.D."/>
            <person name="Nightingale K.K."/>
            <person name="Kephart D."/>
            <person name="Wiedmann M."/>
        </authorList>
    </citation>
    <scope>NUCLEOTIDE SEQUENCE [LARGE SCALE GENOMIC DNA]</scope>
    <source>
        <strain evidence="9">FSL F6-971</strain>
    </source>
</reference>
<dbReference type="PROSITE" id="PS00062">
    <property type="entry name" value="ALDOKETO_REDUCTASE_2"/>
    <property type="match status" value="1"/>
</dbReference>
<feature type="binding site" evidence="5">
    <location>
        <position position="107"/>
    </location>
    <ligand>
        <name>substrate</name>
    </ligand>
</feature>
<organism evidence="8 9">
    <name type="scientific">Listeria grandensis FSL F6-0971</name>
    <dbReference type="NCBI Taxonomy" id="1265819"/>
    <lineage>
        <taxon>Bacteria</taxon>
        <taxon>Bacillati</taxon>
        <taxon>Bacillota</taxon>
        <taxon>Bacilli</taxon>
        <taxon>Bacillales</taxon>
        <taxon>Listeriaceae</taxon>
        <taxon>Listeria</taxon>
    </lineage>
</organism>
<dbReference type="PATRIC" id="fig|1265819.5.peg.2347"/>
<sequence>MKTVTLNNGVEIPILGFGTFQITDPEQAETAVQEAIKAGYRHIDTAQSYMNEEAVGRGLAKSGVARKELFITTKIWVENASYDGVLASFERSLKRLDLDYVDLLLIHQPYGDIYGAWRAMEALQEQGKIRAIGISNFAVDRAVDLAVFNTVTPQVNQIEINPFQQQTANIAALKAEGIMPEAWAPFAEGKNDIFHNPTLVKIGGKYNKSVAQVITRWLVEQEVIVLAKSVQLGRMQENLDVFDFELTDEDKKEITMLNEGESQFFSHADPEMIRWMASRTMHEFETIKKLRISLYN</sequence>
<feature type="site" description="Lowers pKa of active site Tyr" evidence="6">
    <location>
        <position position="74"/>
    </location>
</feature>
<evidence type="ECO:0000256" key="3">
    <source>
        <dbReference type="ARBA" id="ARBA00023002"/>
    </source>
</evidence>
<keyword evidence="2" id="KW-0521">NADP</keyword>
<keyword evidence="3" id="KW-0560">Oxidoreductase</keyword>
<name>W7BR71_9LIST</name>
<keyword evidence="9" id="KW-1185">Reference proteome</keyword>
<evidence type="ECO:0000256" key="1">
    <source>
        <dbReference type="ARBA" id="ARBA00007905"/>
    </source>
</evidence>
<accession>W7BR71</accession>
<dbReference type="FunFam" id="3.20.20.100:FF:000015">
    <property type="entry name" value="Oxidoreductase, aldo/keto reductase family"/>
    <property type="match status" value="1"/>
</dbReference>
<dbReference type="PANTHER" id="PTHR43827:SF3">
    <property type="entry name" value="NADP-DEPENDENT OXIDOREDUCTASE DOMAIN-CONTAINING PROTEIN"/>
    <property type="match status" value="1"/>
</dbReference>
<dbReference type="STRING" id="1265819.PGRAN_11726"/>
<dbReference type="SUPFAM" id="SSF51430">
    <property type="entry name" value="NAD(P)-linked oxidoreductase"/>
    <property type="match status" value="1"/>
</dbReference>
<comment type="caution">
    <text evidence="8">The sequence shown here is derived from an EMBL/GenBank/DDBJ whole genome shotgun (WGS) entry which is preliminary data.</text>
</comment>
<dbReference type="Pfam" id="PF00248">
    <property type="entry name" value="Aldo_ket_red"/>
    <property type="match status" value="1"/>
</dbReference>
<feature type="domain" description="NADP-dependent oxidoreductase" evidence="7">
    <location>
        <begin position="15"/>
        <end position="258"/>
    </location>
</feature>
<evidence type="ECO:0000259" key="7">
    <source>
        <dbReference type="Pfam" id="PF00248"/>
    </source>
</evidence>
<feature type="active site" description="Proton donor" evidence="4">
    <location>
        <position position="49"/>
    </location>
</feature>
<evidence type="ECO:0000256" key="4">
    <source>
        <dbReference type="PIRSR" id="PIRSR000097-1"/>
    </source>
</evidence>
<dbReference type="Gene3D" id="3.20.20.100">
    <property type="entry name" value="NADP-dependent oxidoreductase domain"/>
    <property type="match status" value="1"/>
</dbReference>
<evidence type="ECO:0000313" key="8">
    <source>
        <dbReference type="EMBL" id="EUJ22733.1"/>
    </source>
</evidence>
<comment type="similarity">
    <text evidence="1">Belongs to the aldo/keto reductase family.</text>
</comment>
<dbReference type="InterPro" id="IPR023210">
    <property type="entry name" value="NADP_OxRdtase_dom"/>
</dbReference>
<dbReference type="GO" id="GO:0016616">
    <property type="term" value="F:oxidoreductase activity, acting on the CH-OH group of donors, NAD or NADP as acceptor"/>
    <property type="evidence" value="ECO:0007669"/>
    <property type="project" value="UniProtKB-ARBA"/>
</dbReference>
<gene>
    <name evidence="8" type="ORF">PGRAN_11726</name>
</gene>
<dbReference type="OrthoDB" id="9804790at2"/>
<dbReference type="PIRSF" id="PIRSF000097">
    <property type="entry name" value="AKR"/>
    <property type="match status" value="1"/>
</dbReference>
<dbReference type="Proteomes" id="UP000019253">
    <property type="component" value="Unassembled WGS sequence"/>
</dbReference>
<dbReference type="EMBL" id="AODD01000018">
    <property type="protein sequence ID" value="EUJ22733.1"/>
    <property type="molecule type" value="Genomic_DNA"/>
</dbReference>
<evidence type="ECO:0000256" key="2">
    <source>
        <dbReference type="ARBA" id="ARBA00022857"/>
    </source>
</evidence>
<dbReference type="AlphaFoldDB" id="W7BR71"/>
<dbReference type="InterPro" id="IPR018170">
    <property type="entry name" value="Aldo/ket_reductase_CS"/>
</dbReference>
<evidence type="ECO:0000313" key="9">
    <source>
        <dbReference type="Proteomes" id="UP000019253"/>
    </source>
</evidence>
<dbReference type="RefSeq" id="WP_051998594.1">
    <property type="nucleotide sequence ID" value="NZ_AODD01000018.1"/>
</dbReference>
<dbReference type="PANTHER" id="PTHR43827">
    <property type="entry name" value="2,5-DIKETO-D-GLUCONIC ACID REDUCTASE"/>
    <property type="match status" value="1"/>
</dbReference>
<dbReference type="InterPro" id="IPR020471">
    <property type="entry name" value="AKR"/>
</dbReference>
<evidence type="ECO:0000256" key="6">
    <source>
        <dbReference type="PIRSR" id="PIRSR000097-3"/>
    </source>
</evidence>
<protein>
    <submittedName>
        <fullName evidence="8">Putative oxidoreductase</fullName>
    </submittedName>
</protein>
<dbReference type="CDD" id="cd19133">
    <property type="entry name" value="AKR_AKR5F1"/>
    <property type="match status" value="1"/>
</dbReference>
<evidence type="ECO:0000256" key="5">
    <source>
        <dbReference type="PIRSR" id="PIRSR000097-2"/>
    </source>
</evidence>
<dbReference type="PRINTS" id="PR00069">
    <property type="entry name" value="ALDKETRDTASE"/>
</dbReference>